<dbReference type="KEGG" id="psoj:PHYSODRAFT_305391"/>
<evidence type="ECO:0000313" key="1">
    <source>
        <dbReference type="EMBL" id="EGZ10120.1"/>
    </source>
</evidence>
<keyword evidence="2" id="KW-1185">Reference proteome</keyword>
<organism evidence="1 2">
    <name type="scientific">Phytophthora sojae (strain P6497)</name>
    <name type="common">Soybean stem and root rot agent</name>
    <name type="synonym">Phytophthora megasperma f. sp. glycines</name>
    <dbReference type="NCBI Taxonomy" id="1094619"/>
    <lineage>
        <taxon>Eukaryota</taxon>
        <taxon>Sar</taxon>
        <taxon>Stramenopiles</taxon>
        <taxon>Oomycota</taxon>
        <taxon>Peronosporomycetes</taxon>
        <taxon>Peronosporales</taxon>
        <taxon>Peronosporaceae</taxon>
        <taxon>Phytophthora</taxon>
    </lineage>
</organism>
<dbReference type="EMBL" id="JH159159">
    <property type="protein sequence ID" value="EGZ10120.1"/>
    <property type="molecule type" value="Genomic_DNA"/>
</dbReference>
<reference evidence="1 2" key="1">
    <citation type="journal article" date="2006" name="Science">
        <title>Phytophthora genome sequences uncover evolutionary origins and mechanisms of pathogenesis.</title>
        <authorList>
            <person name="Tyler B.M."/>
            <person name="Tripathy S."/>
            <person name="Zhang X."/>
            <person name="Dehal P."/>
            <person name="Jiang R.H."/>
            <person name="Aerts A."/>
            <person name="Arredondo F.D."/>
            <person name="Baxter L."/>
            <person name="Bensasson D."/>
            <person name="Beynon J.L."/>
            <person name="Chapman J."/>
            <person name="Damasceno C.M."/>
            <person name="Dorrance A.E."/>
            <person name="Dou D."/>
            <person name="Dickerman A.W."/>
            <person name="Dubchak I.L."/>
            <person name="Garbelotto M."/>
            <person name="Gijzen M."/>
            <person name="Gordon S.G."/>
            <person name="Govers F."/>
            <person name="Grunwald N.J."/>
            <person name="Huang W."/>
            <person name="Ivors K.L."/>
            <person name="Jones R.W."/>
            <person name="Kamoun S."/>
            <person name="Krampis K."/>
            <person name="Lamour K.H."/>
            <person name="Lee M.K."/>
            <person name="McDonald W.H."/>
            <person name="Medina M."/>
            <person name="Meijer H.J."/>
            <person name="Nordberg E.K."/>
            <person name="Maclean D.J."/>
            <person name="Ospina-Giraldo M.D."/>
            <person name="Morris P.F."/>
            <person name="Phuntumart V."/>
            <person name="Putnam N.H."/>
            <person name="Rash S."/>
            <person name="Rose J.K."/>
            <person name="Sakihama Y."/>
            <person name="Salamov A.A."/>
            <person name="Savidor A."/>
            <person name="Scheuring C.F."/>
            <person name="Smith B.M."/>
            <person name="Sobral B.W."/>
            <person name="Terry A."/>
            <person name="Torto-Alalibo T.A."/>
            <person name="Win J."/>
            <person name="Xu Z."/>
            <person name="Zhang H."/>
            <person name="Grigoriev I.V."/>
            <person name="Rokhsar D.S."/>
            <person name="Boore J.L."/>
        </authorList>
    </citation>
    <scope>NUCLEOTIDE SEQUENCE [LARGE SCALE GENOMIC DNA]</scope>
    <source>
        <strain evidence="1 2">P6497</strain>
    </source>
</reference>
<accession>G5A380</accession>
<dbReference type="Proteomes" id="UP000002640">
    <property type="component" value="Unassembled WGS sequence"/>
</dbReference>
<protein>
    <submittedName>
        <fullName evidence="1">Uncharacterized protein</fullName>
    </submittedName>
</protein>
<proteinExistence type="predicted"/>
<name>G5A380_PHYSP</name>
<dbReference type="RefSeq" id="XP_009534981.1">
    <property type="nucleotide sequence ID" value="XM_009536686.1"/>
</dbReference>
<dbReference type="InParanoid" id="G5A380"/>
<dbReference type="AlphaFoldDB" id="G5A380"/>
<sequence>MSRILTASNTEQELLAVAKGLGSSSFTARDAREYHLRRDAIVRVTEEIDRRVVSWNSADIFQHGEVGGVVLVKSEDDVPTEWVDMLISGIGLCQVQRSSLVVCDHARISEMNPIWN</sequence>
<gene>
    <name evidence="1" type="ORF">PHYSODRAFT_305391</name>
</gene>
<dbReference type="GeneID" id="20642551"/>
<evidence type="ECO:0000313" key="2">
    <source>
        <dbReference type="Proteomes" id="UP000002640"/>
    </source>
</evidence>